<accession>A0A3D9B2W8</accession>
<keyword evidence="2" id="KW-1185">Reference proteome</keyword>
<comment type="caution">
    <text evidence="1">The sequence shown here is derived from an EMBL/GenBank/DDBJ whole genome shotgun (WGS) entry which is preliminary data.</text>
</comment>
<reference evidence="1 2" key="1">
    <citation type="submission" date="2018-06" db="EMBL/GenBank/DDBJ databases">
        <title>Novel Chryseobacterium species.</title>
        <authorList>
            <person name="Newman J."/>
            <person name="Hugo C."/>
            <person name="Oosthuizen L."/>
            <person name="Charimba G."/>
        </authorList>
    </citation>
    <scope>NUCLEOTIDE SEQUENCE [LARGE SCALE GENOMIC DNA]</scope>
    <source>
        <strain evidence="1 2">7_F195</strain>
    </source>
</reference>
<dbReference type="Proteomes" id="UP000256257">
    <property type="component" value="Unassembled WGS sequence"/>
</dbReference>
<gene>
    <name evidence="1" type="ORF">DRF67_08795</name>
</gene>
<evidence type="ECO:0000313" key="2">
    <source>
        <dbReference type="Proteomes" id="UP000256257"/>
    </source>
</evidence>
<organism evidence="1 2">
    <name type="scientific">Chryseobacterium pennipullorum</name>
    <dbReference type="NCBI Taxonomy" id="2258963"/>
    <lineage>
        <taxon>Bacteria</taxon>
        <taxon>Pseudomonadati</taxon>
        <taxon>Bacteroidota</taxon>
        <taxon>Flavobacteriia</taxon>
        <taxon>Flavobacteriales</taxon>
        <taxon>Weeksellaceae</taxon>
        <taxon>Chryseobacterium group</taxon>
        <taxon>Chryseobacterium</taxon>
    </lineage>
</organism>
<dbReference type="OrthoDB" id="1264586at2"/>
<protein>
    <submittedName>
        <fullName evidence="1">Uncharacterized protein</fullName>
    </submittedName>
</protein>
<dbReference type="RefSeq" id="WP_115927929.1">
    <property type="nucleotide sequence ID" value="NZ_QNVV01000006.1"/>
</dbReference>
<dbReference type="EMBL" id="QNVV01000006">
    <property type="protein sequence ID" value="REC47981.1"/>
    <property type="molecule type" value="Genomic_DNA"/>
</dbReference>
<evidence type="ECO:0000313" key="1">
    <source>
        <dbReference type="EMBL" id="REC47981.1"/>
    </source>
</evidence>
<sequence>MKKIPRAKLKTVTGAVASICNGCPTQNHYGPGPEYDGTCENYFALPDYCRTRNCIGVSRLCFGDV</sequence>
<proteinExistence type="predicted"/>
<dbReference type="AlphaFoldDB" id="A0A3D9B2W8"/>
<name>A0A3D9B2W8_9FLAO</name>